<dbReference type="SUPFAM" id="SSF51735">
    <property type="entry name" value="NAD(P)-binding Rossmann-fold domains"/>
    <property type="match status" value="1"/>
</dbReference>
<dbReference type="InterPro" id="IPR011032">
    <property type="entry name" value="GroES-like_sf"/>
</dbReference>
<gene>
    <name evidence="4" type="ORF">F53441_14519</name>
</gene>
<dbReference type="Pfam" id="PF00107">
    <property type="entry name" value="ADH_zinc_N"/>
    <property type="match status" value="1"/>
</dbReference>
<dbReference type="CDD" id="cd08249">
    <property type="entry name" value="enoyl_reductase_like"/>
    <property type="match status" value="1"/>
</dbReference>
<organism evidence="4 5">
    <name type="scientific">Fusarium austroafricanum</name>
    <dbReference type="NCBI Taxonomy" id="2364996"/>
    <lineage>
        <taxon>Eukaryota</taxon>
        <taxon>Fungi</taxon>
        <taxon>Dikarya</taxon>
        <taxon>Ascomycota</taxon>
        <taxon>Pezizomycotina</taxon>
        <taxon>Sordariomycetes</taxon>
        <taxon>Hypocreomycetidae</taxon>
        <taxon>Hypocreales</taxon>
        <taxon>Nectriaceae</taxon>
        <taxon>Fusarium</taxon>
        <taxon>Fusarium concolor species complex</taxon>
    </lineage>
</organism>
<proteinExistence type="inferred from homology"/>
<keyword evidence="5" id="KW-1185">Reference proteome</keyword>
<evidence type="ECO:0000313" key="5">
    <source>
        <dbReference type="Proteomes" id="UP000605986"/>
    </source>
</evidence>
<dbReference type="InterPro" id="IPR036291">
    <property type="entry name" value="NAD(P)-bd_dom_sf"/>
</dbReference>
<dbReference type="SMART" id="SM00829">
    <property type="entry name" value="PKS_ER"/>
    <property type="match status" value="1"/>
</dbReference>
<dbReference type="Gene3D" id="3.40.50.720">
    <property type="entry name" value="NAD(P)-binding Rossmann-like Domain"/>
    <property type="match status" value="1"/>
</dbReference>
<dbReference type="GO" id="GO:0016651">
    <property type="term" value="F:oxidoreductase activity, acting on NAD(P)H"/>
    <property type="evidence" value="ECO:0007669"/>
    <property type="project" value="InterPro"/>
</dbReference>
<dbReference type="InterPro" id="IPR013149">
    <property type="entry name" value="ADH-like_C"/>
</dbReference>
<evidence type="ECO:0000256" key="1">
    <source>
        <dbReference type="ARBA" id="ARBA00008072"/>
    </source>
</evidence>
<dbReference type="InterPro" id="IPR047122">
    <property type="entry name" value="Trans-enoyl_RdTase-like"/>
</dbReference>
<dbReference type="OrthoDB" id="48317at2759"/>
<dbReference type="InterPro" id="IPR020843">
    <property type="entry name" value="ER"/>
</dbReference>
<keyword evidence="2" id="KW-0560">Oxidoreductase</keyword>
<feature type="domain" description="Enoyl reductase (ER)" evidence="3">
    <location>
        <begin position="12"/>
        <end position="346"/>
    </location>
</feature>
<protein>
    <submittedName>
        <fullName evidence="4">GroES-like protein</fullName>
    </submittedName>
</protein>
<accession>A0A8H4JE79</accession>
<dbReference type="EMBL" id="JAADJG010001371">
    <property type="protein sequence ID" value="KAF4417416.1"/>
    <property type="molecule type" value="Genomic_DNA"/>
</dbReference>
<comment type="similarity">
    <text evidence="1">Belongs to the zinc-containing alcohol dehydrogenase family.</text>
</comment>
<comment type="caution">
    <text evidence="4">The sequence shown here is derived from an EMBL/GenBank/DDBJ whole genome shotgun (WGS) entry which is preliminary data.</text>
</comment>
<dbReference type="Gene3D" id="3.90.180.10">
    <property type="entry name" value="Medium-chain alcohol dehydrogenases, catalytic domain"/>
    <property type="match status" value="1"/>
</dbReference>
<evidence type="ECO:0000259" key="3">
    <source>
        <dbReference type="SMART" id="SM00829"/>
    </source>
</evidence>
<dbReference type="PANTHER" id="PTHR45348:SF2">
    <property type="entry name" value="ZINC-TYPE ALCOHOL DEHYDROGENASE-LIKE PROTEIN C2E1P3.01"/>
    <property type="match status" value="1"/>
</dbReference>
<dbReference type="Pfam" id="PF08240">
    <property type="entry name" value="ADH_N"/>
    <property type="match status" value="1"/>
</dbReference>
<dbReference type="Proteomes" id="UP000605986">
    <property type="component" value="Unassembled WGS sequence"/>
</dbReference>
<reference evidence="4" key="1">
    <citation type="submission" date="2020-01" db="EMBL/GenBank/DDBJ databases">
        <title>Identification and distribution of gene clusters putatively required for synthesis of sphingolipid metabolism inhibitors in phylogenetically diverse species of the filamentous fungus Fusarium.</title>
        <authorList>
            <person name="Kim H.-S."/>
            <person name="Busman M."/>
            <person name="Brown D.W."/>
            <person name="Divon H."/>
            <person name="Uhlig S."/>
            <person name="Proctor R.H."/>
        </authorList>
    </citation>
    <scope>NUCLEOTIDE SEQUENCE</scope>
    <source>
        <strain evidence="4">NRRL 53441</strain>
    </source>
</reference>
<dbReference type="AlphaFoldDB" id="A0A8H4JE79"/>
<evidence type="ECO:0000313" key="4">
    <source>
        <dbReference type="EMBL" id="KAF4417416.1"/>
    </source>
</evidence>
<dbReference type="SUPFAM" id="SSF50129">
    <property type="entry name" value="GroES-like"/>
    <property type="match status" value="1"/>
</dbReference>
<evidence type="ECO:0000256" key="2">
    <source>
        <dbReference type="ARBA" id="ARBA00023002"/>
    </source>
</evidence>
<name>A0A8H4JE79_9HYPO</name>
<sequence>MPPNRAAFIKSASSKGLEVDDAPFPTPKYDEIVVKNHAVAVNPIDWKILAIEPIRNMVIRSYPFINGGDVAGVVEAVGAGVTGFSKGQRVFGHPMSLSTGEAAHGGFQNYTSIPQHSVWHIPSHVSFNQASVLPLALSTAGIGLYRKEDLGLPLPSLNPVPTGDSILIWGGASSVGGTAIQLAVASGLRVVTTASASNHERVRSIGATEVFDYHSATIVQDVAAALSGTPVVGVFDAVSEEASFKPIIQILRELGKSDLHVVSVQPLSGLPGDIQQRLPGVKDTTGLHFATDKHVHEHFKDWVPQALASGLLQPKPDPLVIGKGLEKIQEGITKLQGGVSAQKIVIEL</sequence>
<dbReference type="PANTHER" id="PTHR45348">
    <property type="entry name" value="HYPOTHETICAL OXIDOREDUCTASE (EUROFUNG)"/>
    <property type="match status" value="1"/>
</dbReference>
<dbReference type="InterPro" id="IPR013154">
    <property type="entry name" value="ADH-like_N"/>
</dbReference>